<evidence type="ECO:0000313" key="5">
    <source>
        <dbReference type="Proteomes" id="UP000612585"/>
    </source>
</evidence>
<dbReference type="InterPro" id="IPR036637">
    <property type="entry name" value="Phosphohistidine_dom_sf"/>
</dbReference>
<dbReference type="Gene3D" id="3.30.470.20">
    <property type="entry name" value="ATP-grasp fold, B domain"/>
    <property type="match status" value="1"/>
</dbReference>
<proteinExistence type="predicted"/>
<feature type="compositionally biased region" description="Low complexity" evidence="1">
    <location>
        <begin position="327"/>
        <end position="358"/>
    </location>
</feature>
<gene>
    <name evidence="4" type="ORF">Vau01_032160</name>
</gene>
<evidence type="ECO:0008006" key="6">
    <source>
        <dbReference type="Google" id="ProtNLM"/>
    </source>
</evidence>
<evidence type="ECO:0000259" key="2">
    <source>
        <dbReference type="Pfam" id="PF00391"/>
    </source>
</evidence>
<dbReference type="PANTHER" id="PTHR43615:SF1">
    <property type="entry name" value="PPDK_N DOMAIN-CONTAINING PROTEIN"/>
    <property type="match status" value="1"/>
</dbReference>
<dbReference type="InterPro" id="IPR002192">
    <property type="entry name" value="PPDK_AMP/ATP-bd"/>
</dbReference>
<dbReference type="Pfam" id="PF00391">
    <property type="entry name" value="PEP-utilizers"/>
    <property type="match status" value="1"/>
</dbReference>
<organism evidence="4 5">
    <name type="scientific">Virgisporangium aurantiacum</name>
    <dbReference type="NCBI Taxonomy" id="175570"/>
    <lineage>
        <taxon>Bacteria</taxon>
        <taxon>Bacillati</taxon>
        <taxon>Actinomycetota</taxon>
        <taxon>Actinomycetes</taxon>
        <taxon>Micromonosporales</taxon>
        <taxon>Micromonosporaceae</taxon>
        <taxon>Virgisporangium</taxon>
    </lineage>
</organism>
<dbReference type="SUPFAM" id="SSF52009">
    <property type="entry name" value="Phosphohistidine domain"/>
    <property type="match status" value="1"/>
</dbReference>
<dbReference type="InterPro" id="IPR013815">
    <property type="entry name" value="ATP_grasp_subdomain_1"/>
</dbReference>
<dbReference type="Pfam" id="PF01326">
    <property type="entry name" value="PPDK_N"/>
    <property type="match status" value="1"/>
</dbReference>
<name>A0A8J3Z694_9ACTN</name>
<comment type="caution">
    <text evidence="4">The sequence shown here is derived from an EMBL/GenBank/DDBJ whole genome shotgun (WGS) entry which is preliminary data.</text>
</comment>
<evidence type="ECO:0000313" key="4">
    <source>
        <dbReference type="EMBL" id="GIJ55700.1"/>
    </source>
</evidence>
<sequence length="453" mass="45283">MIVDLRSATPADCGGKAGALGQLVRAGIRVPAGIVVPFGADVHESEVAGFLNGALNGGGALNGNDAFVNGALNGGSALNGGAVAVAVAVRSSASDEDLPDASAAGQHDSFLGVRGAAAVVEKVRACRESLWSTRAVAYRRDRGHRHDPAMAVLIQHHVDAEVAGVLFTGDGVRIEASWGLGESVVQGTVTPDAWTVSAGGIVARRVGDKRTRIDRGPDGTVRTEVADRDRSRPCLTDEQVRRVAAAGRAVEAVLGMPVDVEWALGGGDVWVLQARPITVAVPTGAGPIGELAAAPTGEPAAAPTGEPATAPAGEPATAPTGKPPAAPTGGPATAPTGEPATARTAGGATLTGTPGSPGIATGPARVLRGPADFARVTAGDIIVCRSTDPAWTPLFAIAAGFVTETGGVLSHAAIVAREHGIPAVLGVSGAMTTLRHEPTVTVHGDTGTVHYGR</sequence>
<feature type="domain" description="Pyruvate phosphate dikinase AMP/ATP-binding" evidence="3">
    <location>
        <begin position="85"/>
        <end position="280"/>
    </location>
</feature>
<accession>A0A8J3Z694</accession>
<dbReference type="Proteomes" id="UP000612585">
    <property type="component" value="Unassembled WGS sequence"/>
</dbReference>
<dbReference type="RefSeq" id="WP_239151616.1">
    <property type="nucleotide sequence ID" value="NZ_BOPG01000021.1"/>
</dbReference>
<dbReference type="GO" id="GO:0005524">
    <property type="term" value="F:ATP binding"/>
    <property type="evidence" value="ECO:0007669"/>
    <property type="project" value="InterPro"/>
</dbReference>
<feature type="region of interest" description="Disordered" evidence="1">
    <location>
        <begin position="290"/>
        <end position="365"/>
    </location>
</feature>
<dbReference type="AlphaFoldDB" id="A0A8J3Z694"/>
<dbReference type="InterPro" id="IPR051549">
    <property type="entry name" value="PEP_Utilizing_Enz"/>
</dbReference>
<dbReference type="PANTHER" id="PTHR43615">
    <property type="entry name" value="PHOSPHOENOLPYRUVATE SYNTHASE-RELATED"/>
    <property type="match status" value="1"/>
</dbReference>
<keyword evidence="5" id="KW-1185">Reference proteome</keyword>
<dbReference type="GO" id="GO:0016301">
    <property type="term" value="F:kinase activity"/>
    <property type="evidence" value="ECO:0007669"/>
    <property type="project" value="InterPro"/>
</dbReference>
<feature type="domain" description="PEP-utilising enzyme mobile" evidence="2">
    <location>
        <begin position="378"/>
        <end position="447"/>
    </location>
</feature>
<dbReference type="Gene3D" id="3.50.30.10">
    <property type="entry name" value="Phosphohistidine domain"/>
    <property type="match status" value="1"/>
</dbReference>
<dbReference type="SUPFAM" id="SSF56059">
    <property type="entry name" value="Glutathione synthetase ATP-binding domain-like"/>
    <property type="match status" value="1"/>
</dbReference>
<protein>
    <recommendedName>
        <fullName evidence="6">Pyruvate, water dikinase</fullName>
    </recommendedName>
</protein>
<evidence type="ECO:0000256" key="1">
    <source>
        <dbReference type="SAM" id="MobiDB-lite"/>
    </source>
</evidence>
<reference evidence="4" key="1">
    <citation type="submission" date="2021-01" db="EMBL/GenBank/DDBJ databases">
        <title>Whole genome shotgun sequence of Virgisporangium aurantiacum NBRC 16421.</title>
        <authorList>
            <person name="Komaki H."/>
            <person name="Tamura T."/>
        </authorList>
    </citation>
    <scope>NUCLEOTIDE SEQUENCE</scope>
    <source>
        <strain evidence="4">NBRC 16421</strain>
    </source>
</reference>
<evidence type="ECO:0000259" key="3">
    <source>
        <dbReference type="Pfam" id="PF01326"/>
    </source>
</evidence>
<feature type="compositionally biased region" description="Low complexity" evidence="1">
    <location>
        <begin position="290"/>
        <end position="320"/>
    </location>
</feature>
<dbReference type="InterPro" id="IPR008279">
    <property type="entry name" value="PEP-util_enz_mobile_dom"/>
</dbReference>
<dbReference type="Gene3D" id="3.30.1490.20">
    <property type="entry name" value="ATP-grasp fold, A domain"/>
    <property type="match status" value="1"/>
</dbReference>
<dbReference type="EMBL" id="BOPG01000021">
    <property type="protein sequence ID" value="GIJ55700.1"/>
    <property type="molecule type" value="Genomic_DNA"/>
</dbReference>